<sequence>MLPLWSVALVAITQLLSGLYLPLSGDLAGAVARSWCAVFGCASATISAPTYVATPAASSLDILSGFGDLASGNFSSSASLVGVSAQSAGPEGDGMLPSPSEWMPVNTVDAMMATPTSRVSGVRDVVVWKPQTSTDWLAEVREFGRVIFWAVSLALFGYCAVHMARYLACIPACLLAIVAACIIKAFSLSAEAYDRQLELEQSRAVRDSQSSKIEALEKQSAADKRTIASMAEKMRKLQDHCDVQEHKHYLEMNRHSKLRRAFLTGDFRQPSQSRKETVEPEPLSDTSSPEDTVAATPIASQEHENRPSSTPLRESPDLTVVEHPQHSLDSEILPVTDESTGHDAIEATVPHIEPTTLTEPSSPEHTVSASPIVAQEIESSASSIERQKSSDLTVVENSQQILLESMPVKIDSIRENTIDIAALNRPTPLIETSEPEYTVAASPVLAQESESRPSSVELQSISSDSVIVEHPQHDSAPKILPFSHEPIRDDAIETMQTITSLPVQPTLSADDAKAIERPVKEQVEPMEIDDDSVIEKVDSMDLSDDHVQPSPTVATVVADSRDSTVEQTVATEMQVRSSPATTVNEVIIEIAPVIYPGPVVAVQSQQSMDVDQKIPVAETQDTHMADQKVPVAETLDIHMADPMPDCKEVEMSDVSATSTANTTRPTMGSGGQQHSCSSLQTPAMSLFAEYQTRPQSRFPSSALTKTANATSQQHSRGPIKTSVVAGNPALHLDVPAVTFPLASSSLPSIEANGKRLLNLTTLFKTTLQLDGTTLKVVSPTQEKGGVTKSKAGSPKQLQGKAAKVRTLVTQNGFGSASAAVNTNVAGGKVTTGDVTMRDANPSAPSATAASSASATSAPTYSEIHTSRPGRFCLPGTGFFRPEDRNEQQSSTSPASNKAQQTAALLSDYTGQSTQPANLPGSYVPTVAQIKRFSKPPQKKVVDPFMPTKARKKVDQGVTSAAASGDSVAMPVIPLRTDFPTFLASALSRPEPEPRVLQEGKRECPSSFPDYRRFDITSPAMSATPVPAGVTLTAQHILASVPPVQGIAFAELYNQFMWIDQANGVRLSPAEFHGIITNAGLGTVEYAWGQPGRVWREMRTHWDWDLQKMINGVQRST</sequence>
<feature type="transmembrane region" description="Helical" evidence="2">
    <location>
        <begin position="166"/>
        <end position="186"/>
    </location>
</feature>
<reference evidence="5" key="1">
    <citation type="submission" date="2017-03" db="EMBL/GenBank/DDBJ databases">
        <title>Genomes of endolithic fungi from Antarctica.</title>
        <authorList>
            <person name="Coleine C."/>
            <person name="Masonjones S."/>
            <person name="Stajich J.E."/>
        </authorList>
    </citation>
    <scope>NUCLEOTIDE SEQUENCE [LARGE SCALE GENOMIC DNA]</scope>
    <source>
        <strain evidence="5">CCFEE 5527</strain>
    </source>
</reference>
<evidence type="ECO:0008006" key="6">
    <source>
        <dbReference type="Google" id="ProtNLM"/>
    </source>
</evidence>
<proteinExistence type="predicted"/>
<comment type="caution">
    <text evidence="4">The sequence shown here is derived from an EMBL/GenBank/DDBJ whole genome shotgun (WGS) entry which is preliminary data.</text>
</comment>
<feature type="region of interest" description="Disordered" evidence="1">
    <location>
        <begin position="831"/>
        <end position="901"/>
    </location>
</feature>
<keyword evidence="2" id="KW-0812">Transmembrane</keyword>
<keyword evidence="5" id="KW-1185">Reference proteome</keyword>
<feature type="region of interest" description="Disordered" evidence="1">
    <location>
        <begin position="698"/>
        <end position="719"/>
    </location>
</feature>
<feature type="region of interest" description="Disordered" evidence="1">
    <location>
        <begin position="265"/>
        <end position="327"/>
    </location>
</feature>
<feature type="compositionally biased region" description="Low complexity" evidence="1">
    <location>
        <begin position="841"/>
        <end position="859"/>
    </location>
</feature>
<organism evidence="4 5">
    <name type="scientific">Cryoendolithus antarcticus</name>
    <dbReference type="NCBI Taxonomy" id="1507870"/>
    <lineage>
        <taxon>Eukaryota</taxon>
        <taxon>Fungi</taxon>
        <taxon>Dikarya</taxon>
        <taxon>Ascomycota</taxon>
        <taxon>Pezizomycotina</taxon>
        <taxon>Dothideomycetes</taxon>
        <taxon>Dothideomycetidae</taxon>
        <taxon>Cladosporiales</taxon>
        <taxon>Cladosporiaceae</taxon>
        <taxon>Cryoendolithus</taxon>
    </lineage>
</organism>
<evidence type="ECO:0000313" key="5">
    <source>
        <dbReference type="Proteomes" id="UP000192596"/>
    </source>
</evidence>
<gene>
    <name evidence="4" type="ORF">B0A48_16683</name>
</gene>
<evidence type="ECO:0000256" key="3">
    <source>
        <dbReference type="SAM" id="SignalP"/>
    </source>
</evidence>
<protein>
    <recommendedName>
        <fullName evidence="6">EH domain-containing protein</fullName>
    </recommendedName>
</protein>
<dbReference type="AlphaFoldDB" id="A0A1V8SEY0"/>
<feature type="compositionally biased region" description="Polar residues" evidence="1">
    <location>
        <begin position="887"/>
        <end position="901"/>
    </location>
</feature>
<name>A0A1V8SEY0_9PEZI</name>
<accession>A0A1V8SEY0</accession>
<evidence type="ECO:0000313" key="4">
    <source>
        <dbReference type="EMBL" id="OQN97530.1"/>
    </source>
</evidence>
<feature type="compositionally biased region" description="Polar residues" evidence="1">
    <location>
        <begin position="698"/>
        <end position="715"/>
    </location>
</feature>
<keyword evidence="2" id="KW-1133">Transmembrane helix</keyword>
<feature type="transmembrane region" description="Helical" evidence="2">
    <location>
        <begin position="143"/>
        <end position="161"/>
    </location>
</feature>
<feature type="chain" id="PRO_5010741713" description="EH domain-containing protein" evidence="3">
    <location>
        <begin position="19"/>
        <end position="1116"/>
    </location>
</feature>
<keyword evidence="3" id="KW-0732">Signal</keyword>
<feature type="signal peptide" evidence="3">
    <location>
        <begin position="1"/>
        <end position="18"/>
    </location>
</feature>
<evidence type="ECO:0000256" key="2">
    <source>
        <dbReference type="SAM" id="Phobius"/>
    </source>
</evidence>
<dbReference type="Proteomes" id="UP000192596">
    <property type="component" value="Unassembled WGS sequence"/>
</dbReference>
<keyword evidence="2" id="KW-0472">Membrane</keyword>
<dbReference type="EMBL" id="NAJO01000053">
    <property type="protein sequence ID" value="OQN97530.1"/>
    <property type="molecule type" value="Genomic_DNA"/>
</dbReference>
<evidence type="ECO:0000256" key="1">
    <source>
        <dbReference type="SAM" id="MobiDB-lite"/>
    </source>
</evidence>
<dbReference type="InParanoid" id="A0A1V8SEY0"/>